<proteinExistence type="predicted"/>
<dbReference type="EMBL" id="JAVRRJ010000019">
    <property type="protein sequence ID" value="KAK5080190.1"/>
    <property type="molecule type" value="Genomic_DNA"/>
</dbReference>
<comment type="caution">
    <text evidence="2">The sequence shown here is derived from an EMBL/GenBank/DDBJ whole genome shotgun (WGS) entry which is preliminary data.</text>
</comment>
<accession>A0AAN7SEK5</accession>
<dbReference type="Gene3D" id="1.10.510.10">
    <property type="entry name" value="Transferase(Phosphotransferase) domain 1"/>
    <property type="match status" value="1"/>
</dbReference>
<evidence type="ECO:0000313" key="2">
    <source>
        <dbReference type="EMBL" id="KAK5080190.1"/>
    </source>
</evidence>
<gene>
    <name evidence="2" type="ORF">LTR05_008757</name>
</gene>
<dbReference type="AlphaFoldDB" id="A0AAN7SEK5"/>
<dbReference type="InterPro" id="IPR011009">
    <property type="entry name" value="Kinase-like_dom_sf"/>
</dbReference>
<evidence type="ECO:0000313" key="3">
    <source>
        <dbReference type="Proteomes" id="UP001309876"/>
    </source>
</evidence>
<feature type="region of interest" description="Disordered" evidence="1">
    <location>
        <begin position="1"/>
        <end position="70"/>
    </location>
</feature>
<evidence type="ECO:0000256" key="1">
    <source>
        <dbReference type="SAM" id="MobiDB-lite"/>
    </source>
</evidence>
<reference evidence="2 3" key="1">
    <citation type="submission" date="2023-08" db="EMBL/GenBank/DDBJ databases">
        <title>Black Yeasts Isolated from many extreme environments.</title>
        <authorList>
            <person name="Coleine C."/>
            <person name="Stajich J.E."/>
            <person name="Selbmann L."/>
        </authorList>
    </citation>
    <scope>NUCLEOTIDE SEQUENCE [LARGE SCALE GENOMIC DNA]</scope>
    <source>
        <strain evidence="2 3">CCFEE 5910</strain>
    </source>
</reference>
<organism evidence="2 3">
    <name type="scientific">Lithohypha guttulata</name>
    <dbReference type="NCBI Taxonomy" id="1690604"/>
    <lineage>
        <taxon>Eukaryota</taxon>
        <taxon>Fungi</taxon>
        <taxon>Dikarya</taxon>
        <taxon>Ascomycota</taxon>
        <taxon>Pezizomycotina</taxon>
        <taxon>Eurotiomycetes</taxon>
        <taxon>Chaetothyriomycetidae</taxon>
        <taxon>Chaetothyriales</taxon>
        <taxon>Trichomeriaceae</taxon>
        <taxon>Lithohypha</taxon>
    </lineage>
</organism>
<sequence>MDQEHRLTRLEFGNIAQGGESQVNKQRPPASPRDHYVTPSEDQLNKKRPPSSPQHHYVTPTKVKPPRLPLGPRQDLANAVQLIEKSGAVDEDYIPCFELELCGSYGVWQQKKSPKAIVLVRQRPRTVIQVTLSFLQDLKRCPHFLECFELFHTPDYLHLVYEYVDLNLVHIATVPSRLTLEQLASIAGQILSALRFLEEHRLQYTQLSMSTVLATRSGLLKLGEPELCHSLSASRADRRTLQAVGEIILKLAHTPNHDNSLTPRRDVPAQVVDFNGLAVSQNVTLSKLMQHEFLSTGWDQSNLAPLITLAAVCCYRSFRFCDGA</sequence>
<evidence type="ECO:0008006" key="4">
    <source>
        <dbReference type="Google" id="ProtNLM"/>
    </source>
</evidence>
<dbReference type="SUPFAM" id="SSF56112">
    <property type="entry name" value="Protein kinase-like (PK-like)"/>
    <property type="match status" value="1"/>
</dbReference>
<protein>
    <recommendedName>
        <fullName evidence="4">Protein kinase domain-containing protein</fullName>
    </recommendedName>
</protein>
<keyword evidence="3" id="KW-1185">Reference proteome</keyword>
<name>A0AAN7SEK5_9EURO</name>
<dbReference type="Proteomes" id="UP001309876">
    <property type="component" value="Unassembled WGS sequence"/>
</dbReference>